<dbReference type="STRING" id="63057.A0A2P5C1V3"/>
<dbReference type="Proteomes" id="UP000237000">
    <property type="component" value="Unassembled WGS sequence"/>
</dbReference>
<feature type="region of interest" description="Disordered" evidence="1">
    <location>
        <begin position="161"/>
        <end position="180"/>
    </location>
</feature>
<dbReference type="FunCoup" id="A0A2P5C1V3">
    <property type="interactions" value="310"/>
</dbReference>
<dbReference type="AlphaFoldDB" id="A0A2P5C1V3"/>
<evidence type="ECO:0000313" key="2">
    <source>
        <dbReference type="EMBL" id="PON54975.1"/>
    </source>
</evidence>
<dbReference type="EMBL" id="JXTC01000425">
    <property type="protein sequence ID" value="PON54975.1"/>
    <property type="molecule type" value="Genomic_DNA"/>
</dbReference>
<reference evidence="3" key="1">
    <citation type="submission" date="2016-06" db="EMBL/GenBank/DDBJ databases">
        <title>Parallel loss of symbiosis genes in relatives of nitrogen-fixing non-legume Parasponia.</title>
        <authorList>
            <person name="Van Velzen R."/>
            <person name="Holmer R."/>
            <person name="Bu F."/>
            <person name="Rutten L."/>
            <person name="Van Zeijl A."/>
            <person name="Liu W."/>
            <person name="Santuari L."/>
            <person name="Cao Q."/>
            <person name="Sharma T."/>
            <person name="Shen D."/>
            <person name="Roswanjaya Y."/>
            <person name="Wardhani T."/>
            <person name="Kalhor M.S."/>
            <person name="Jansen J."/>
            <person name="Van den Hoogen J."/>
            <person name="Gungor B."/>
            <person name="Hartog M."/>
            <person name="Hontelez J."/>
            <person name="Verver J."/>
            <person name="Yang W.-C."/>
            <person name="Schijlen E."/>
            <person name="Repin R."/>
            <person name="Schilthuizen M."/>
            <person name="Schranz E."/>
            <person name="Heidstra R."/>
            <person name="Miyata K."/>
            <person name="Fedorova E."/>
            <person name="Kohlen W."/>
            <person name="Bisseling T."/>
            <person name="Smit S."/>
            <person name="Geurts R."/>
        </authorList>
    </citation>
    <scope>NUCLEOTIDE SEQUENCE [LARGE SCALE GENOMIC DNA]</scope>
    <source>
        <strain evidence="3">cv. RG33-2</strain>
    </source>
</reference>
<protein>
    <submittedName>
        <fullName evidence="2">Transmembrane protein</fullName>
    </submittedName>
</protein>
<keyword evidence="3" id="KW-1185">Reference proteome</keyword>
<gene>
    <name evidence="2" type="ORF">TorRG33x02_300940</name>
</gene>
<feature type="region of interest" description="Disordered" evidence="1">
    <location>
        <begin position="54"/>
        <end position="91"/>
    </location>
</feature>
<keyword evidence="2" id="KW-0812">Transmembrane</keyword>
<accession>A0A2P5C1V3</accession>
<evidence type="ECO:0000256" key="1">
    <source>
        <dbReference type="SAM" id="MobiDB-lite"/>
    </source>
</evidence>
<proteinExistence type="predicted"/>
<dbReference type="PANTHER" id="PTHR35280">
    <property type="entry name" value="F17L21.9"/>
    <property type="match status" value="1"/>
</dbReference>
<sequence length="201" mass="22568">MDSKKQDLELINVAIQKLMEERKISETSGESFIGDNEDDQLLLSRLLSQLESLKGESGLDQPKASNEFGESYRADREEDIKKSETTDSGSDIDKEEIVKELKKVKKQNSVTHWLLSVLIVLTVAWQVSEVSLLLKVTHKVKDGINHPFKYLGGMFTGMFKGPGSDDEENQSQVEAPSLPSLKIPELPHVEVPDLITNHEEH</sequence>
<dbReference type="OrthoDB" id="782808at2759"/>
<name>A0A2P5C1V3_TREOI</name>
<feature type="compositionally biased region" description="Basic and acidic residues" evidence="1">
    <location>
        <begin position="70"/>
        <end position="91"/>
    </location>
</feature>
<dbReference type="InParanoid" id="A0A2P5C1V3"/>
<keyword evidence="2" id="KW-0472">Membrane</keyword>
<evidence type="ECO:0000313" key="3">
    <source>
        <dbReference type="Proteomes" id="UP000237000"/>
    </source>
</evidence>
<dbReference type="PANTHER" id="PTHR35280:SF1">
    <property type="entry name" value="F17L21.9"/>
    <property type="match status" value="1"/>
</dbReference>
<organism evidence="2 3">
    <name type="scientific">Trema orientale</name>
    <name type="common">Charcoal tree</name>
    <name type="synonym">Celtis orientalis</name>
    <dbReference type="NCBI Taxonomy" id="63057"/>
    <lineage>
        <taxon>Eukaryota</taxon>
        <taxon>Viridiplantae</taxon>
        <taxon>Streptophyta</taxon>
        <taxon>Embryophyta</taxon>
        <taxon>Tracheophyta</taxon>
        <taxon>Spermatophyta</taxon>
        <taxon>Magnoliopsida</taxon>
        <taxon>eudicotyledons</taxon>
        <taxon>Gunneridae</taxon>
        <taxon>Pentapetalae</taxon>
        <taxon>rosids</taxon>
        <taxon>fabids</taxon>
        <taxon>Rosales</taxon>
        <taxon>Cannabaceae</taxon>
        <taxon>Trema</taxon>
    </lineage>
</organism>
<comment type="caution">
    <text evidence="2">The sequence shown here is derived from an EMBL/GenBank/DDBJ whole genome shotgun (WGS) entry which is preliminary data.</text>
</comment>